<keyword evidence="2" id="KW-1185">Reference proteome</keyword>
<dbReference type="RefSeq" id="WP_345229824.1">
    <property type="nucleotide sequence ID" value="NZ_BAABIQ010000002.1"/>
</dbReference>
<evidence type="ECO:0000313" key="1">
    <source>
        <dbReference type="EMBL" id="GAA4779004.1"/>
    </source>
</evidence>
<evidence type="ECO:0008006" key="3">
    <source>
        <dbReference type="Google" id="ProtNLM"/>
    </source>
</evidence>
<dbReference type="Proteomes" id="UP001501411">
    <property type="component" value="Unassembled WGS sequence"/>
</dbReference>
<organism evidence="1 2">
    <name type="scientific">Olivibacter ginsenosidimutans</name>
    <dbReference type="NCBI Taxonomy" id="1176537"/>
    <lineage>
        <taxon>Bacteria</taxon>
        <taxon>Pseudomonadati</taxon>
        <taxon>Bacteroidota</taxon>
        <taxon>Sphingobacteriia</taxon>
        <taxon>Sphingobacteriales</taxon>
        <taxon>Sphingobacteriaceae</taxon>
        <taxon>Olivibacter</taxon>
    </lineage>
</organism>
<sequence>MNKAIVQQMFQDVWKSANPDPKNILKYFSSNFIQEIDSKSYTRTEFLHNLGVLKKTTLAIDIAIKSLQEIGHTVFSNHIIRLSFHDGTTNLIHVIASFQLENHQITSSDELTFVEQPTSSYLH</sequence>
<proteinExistence type="predicted"/>
<comment type="caution">
    <text evidence="1">The sequence shown here is derived from an EMBL/GenBank/DDBJ whole genome shotgun (WGS) entry which is preliminary data.</text>
</comment>
<accession>A0ABP9AD78</accession>
<evidence type="ECO:0000313" key="2">
    <source>
        <dbReference type="Proteomes" id="UP001501411"/>
    </source>
</evidence>
<gene>
    <name evidence="1" type="ORF">GCM10023231_02070</name>
</gene>
<reference evidence="2" key="1">
    <citation type="journal article" date="2019" name="Int. J. Syst. Evol. Microbiol.">
        <title>The Global Catalogue of Microorganisms (GCM) 10K type strain sequencing project: providing services to taxonomists for standard genome sequencing and annotation.</title>
        <authorList>
            <consortium name="The Broad Institute Genomics Platform"/>
            <consortium name="The Broad Institute Genome Sequencing Center for Infectious Disease"/>
            <person name="Wu L."/>
            <person name="Ma J."/>
        </authorList>
    </citation>
    <scope>NUCLEOTIDE SEQUENCE [LARGE SCALE GENOMIC DNA]</scope>
    <source>
        <strain evidence="2">JCM 18200</strain>
    </source>
</reference>
<name>A0ABP9AD78_9SPHI</name>
<dbReference type="Gene3D" id="3.10.450.50">
    <property type="match status" value="1"/>
</dbReference>
<protein>
    <recommendedName>
        <fullName evidence="3">Nuclear transport factor 2 family protein</fullName>
    </recommendedName>
</protein>
<dbReference type="EMBL" id="BAABIQ010000002">
    <property type="protein sequence ID" value="GAA4779004.1"/>
    <property type="molecule type" value="Genomic_DNA"/>
</dbReference>